<dbReference type="Gene3D" id="3.80.20.20">
    <property type="entry name" value="Receptor L-domain"/>
    <property type="match status" value="2"/>
</dbReference>
<evidence type="ECO:0000313" key="19">
    <source>
        <dbReference type="Proteomes" id="UP001314205"/>
    </source>
</evidence>
<keyword evidence="10 15" id="KW-0472">Membrane</keyword>
<dbReference type="PROSITE" id="PS50853">
    <property type="entry name" value="FN3"/>
    <property type="match status" value="1"/>
</dbReference>
<feature type="signal peptide" evidence="16">
    <location>
        <begin position="1"/>
        <end position="20"/>
    </location>
</feature>
<keyword evidence="13" id="KW-0325">Glycoprotein</keyword>
<evidence type="ECO:0000259" key="17">
    <source>
        <dbReference type="PROSITE" id="PS50853"/>
    </source>
</evidence>
<feature type="transmembrane region" description="Helical" evidence="15">
    <location>
        <begin position="848"/>
        <end position="870"/>
    </location>
</feature>
<dbReference type="CDD" id="cd00064">
    <property type="entry name" value="FU"/>
    <property type="match status" value="1"/>
</dbReference>
<dbReference type="SMART" id="SM00261">
    <property type="entry name" value="FU"/>
    <property type="match status" value="1"/>
</dbReference>
<evidence type="ECO:0000256" key="3">
    <source>
        <dbReference type="ARBA" id="ARBA00022553"/>
    </source>
</evidence>
<evidence type="ECO:0000313" key="18">
    <source>
        <dbReference type="EMBL" id="CAK1582542.1"/>
    </source>
</evidence>
<keyword evidence="12" id="KW-0675">Receptor</keyword>
<dbReference type="GO" id="GO:0005524">
    <property type="term" value="F:ATP binding"/>
    <property type="evidence" value="ECO:0007669"/>
    <property type="project" value="UniProtKB-KW"/>
</dbReference>
<evidence type="ECO:0000256" key="10">
    <source>
        <dbReference type="ARBA" id="ARBA00023136"/>
    </source>
</evidence>
<comment type="caution">
    <text evidence="18">The sequence shown here is derived from an EMBL/GenBank/DDBJ whole genome shotgun (WGS) entry which is preliminary data.</text>
</comment>
<dbReference type="InterPro" id="IPR013783">
    <property type="entry name" value="Ig-like_fold"/>
</dbReference>
<evidence type="ECO:0000256" key="9">
    <source>
        <dbReference type="ARBA" id="ARBA00022989"/>
    </source>
</evidence>
<gene>
    <name evidence="18" type="ORF">PARMNEM_LOCUS4056</name>
</gene>
<dbReference type="SUPFAM" id="SSF49265">
    <property type="entry name" value="Fibronectin type III"/>
    <property type="match status" value="2"/>
</dbReference>
<dbReference type="InterPro" id="IPR006212">
    <property type="entry name" value="Furin_repeat"/>
</dbReference>
<keyword evidence="5 15" id="KW-0812">Transmembrane</keyword>
<dbReference type="SUPFAM" id="SSF57184">
    <property type="entry name" value="Growth factor receptor domain"/>
    <property type="match status" value="1"/>
</dbReference>
<evidence type="ECO:0000256" key="15">
    <source>
        <dbReference type="SAM" id="Phobius"/>
    </source>
</evidence>
<sequence>MAKKTLGWLITIATLNLCMGYGIAPKSFEYHGICKSMFCNSMEALNRLKNCTVVLGNLHVLLLEKTRREHFTNVSFPKLKEITGFLVVYRVRGLENLGQLFPNLARIRGAQLLYNYALIVYDMPNLKEIGLYSLLKIDRGGVIIWTVSQACFIDTVDWKSIAPGSRHVLSVDRHAHCYIHCTCSRNALTNHCWNNRKCQRYLEGPEGEKCKSQCLGCRKTNSSDCSVCRHYTFRGQCVSECPNGTVVLPVNEYCLSNDECNKLDGWSWNNTCIFECPLYYVKEKTANGFTCRWCKNCTETCGSQFIRSIETIQAARRCVYINGSLTIHISSIPEIVQELRTFLSVVQEVSDYIVIYGSIAITSLDFLSSLKRIGGRNLQKGKYSLVIYDMRNLQTLFLSNVTENLKVDHGTVNFYGNPMLCASQIEKVQMKFPTQPNEIDVPQGMNGYSGGCKEVSLGLQVRVLNETSALVMFSPIADTDVHYSLLYVKLPQSVHETFVPETCSESEWFAVDVPPVFSQLGMVQLSSLHPASSYAICIETYDPIHRNLARSTILSFKTLVGKPEPPFISELVASSSDVVVIRWVDHKNYRSHISHYELDVNLIDIHSKDILARDHCVNKDESYYEIDFTRHAVVLKPPPSYEKGCESMCGVLSSVTEGAMTEEHFEVCNKYDLECGLETNIRSNKSFGKYVQSLAIDIKGPRNDFQIGGLAPFRDYKFKLRACTEHSCSRSARGAVRTLRKHGADIPSITFIEANLTGYVTVYWKPPLLTNGPILSYTIEVLPSIILNDFNNLLPQVWCISNNTTSLTVKSEKAMKYIIRVCTTTLGSSKSCTGWKKIYVTIKRIPTWWWTGILFGVILYFVSTLVGWLYKNRRNYIDMIPLLDNRLSYGNETEPPSFMLTDLAPIYSIPLRDTHLD</sequence>
<keyword evidence="19" id="KW-1185">Reference proteome</keyword>
<dbReference type="AlphaFoldDB" id="A0AAV1KL68"/>
<protein>
    <recommendedName>
        <fullName evidence="2">receptor protein-tyrosine kinase</fullName>
        <ecNumber evidence="2">2.7.10.1</ecNumber>
    </recommendedName>
</protein>
<dbReference type="InterPro" id="IPR003961">
    <property type="entry name" value="FN3_dom"/>
</dbReference>
<dbReference type="EMBL" id="CAVLGL010000046">
    <property type="protein sequence ID" value="CAK1582542.1"/>
    <property type="molecule type" value="Genomic_DNA"/>
</dbReference>
<dbReference type="InterPro" id="IPR036116">
    <property type="entry name" value="FN3_sf"/>
</dbReference>
<keyword evidence="3" id="KW-0597">Phosphoprotein</keyword>
<evidence type="ECO:0000256" key="2">
    <source>
        <dbReference type="ARBA" id="ARBA00011902"/>
    </source>
</evidence>
<dbReference type="EC" id="2.7.10.1" evidence="2"/>
<comment type="catalytic activity">
    <reaction evidence="14">
        <text>L-tyrosyl-[protein] + ATP = O-phospho-L-tyrosyl-[protein] + ADP + H(+)</text>
        <dbReference type="Rhea" id="RHEA:10596"/>
        <dbReference type="Rhea" id="RHEA-COMP:10136"/>
        <dbReference type="Rhea" id="RHEA-COMP:20101"/>
        <dbReference type="ChEBI" id="CHEBI:15378"/>
        <dbReference type="ChEBI" id="CHEBI:30616"/>
        <dbReference type="ChEBI" id="CHEBI:46858"/>
        <dbReference type="ChEBI" id="CHEBI:61978"/>
        <dbReference type="ChEBI" id="CHEBI:456216"/>
        <dbReference type="EC" id="2.7.10.1"/>
    </reaction>
</comment>
<evidence type="ECO:0000256" key="8">
    <source>
        <dbReference type="ARBA" id="ARBA00022840"/>
    </source>
</evidence>
<feature type="domain" description="Fibronectin type-III" evidence="17">
    <location>
        <begin position="746"/>
        <end position="845"/>
    </location>
</feature>
<evidence type="ECO:0000256" key="4">
    <source>
        <dbReference type="ARBA" id="ARBA00022679"/>
    </source>
</evidence>
<dbReference type="Pfam" id="PF00757">
    <property type="entry name" value="Furin-like"/>
    <property type="match status" value="1"/>
</dbReference>
<dbReference type="Pfam" id="PF01030">
    <property type="entry name" value="Recep_L_domain"/>
    <property type="match status" value="2"/>
</dbReference>
<evidence type="ECO:0000256" key="5">
    <source>
        <dbReference type="ARBA" id="ARBA00022692"/>
    </source>
</evidence>
<comment type="subcellular location">
    <subcellularLocation>
        <location evidence="1">Membrane</location>
        <topology evidence="1">Single-pass type I membrane protein</topology>
    </subcellularLocation>
</comment>
<keyword evidence="11" id="KW-0829">Tyrosine-protein kinase</keyword>
<feature type="chain" id="PRO_5043595099" description="receptor protein-tyrosine kinase" evidence="16">
    <location>
        <begin position="21"/>
        <end position="917"/>
    </location>
</feature>
<proteinExistence type="predicted"/>
<accession>A0AAV1KL68</accession>
<reference evidence="18 19" key="1">
    <citation type="submission" date="2023-11" db="EMBL/GenBank/DDBJ databases">
        <authorList>
            <person name="Hedman E."/>
            <person name="Englund M."/>
            <person name="Stromberg M."/>
            <person name="Nyberg Akerstrom W."/>
            <person name="Nylinder S."/>
            <person name="Jareborg N."/>
            <person name="Kallberg Y."/>
            <person name="Kronander E."/>
        </authorList>
    </citation>
    <scope>NUCLEOTIDE SEQUENCE [LARGE SCALE GENOMIC DNA]</scope>
</reference>
<evidence type="ECO:0000256" key="14">
    <source>
        <dbReference type="ARBA" id="ARBA00051243"/>
    </source>
</evidence>
<organism evidence="18 19">
    <name type="scientific">Parnassius mnemosyne</name>
    <name type="common">clouded apollo</name>
    <dbReference type="NCBI Taxonomy" id="213953"/>
    <lineage>
        <taxon>Eukaryota</taxon>
        <taxon>Metazoa</taxon>
        <taxon>Ecdysozoa</taxon>
        <taxon>Arthropoda</taxon>
        <taxon>Hexapoda</taxon>
        <taxon>Insecta</taxon>
        <taxon>Pterygota</taxon>
        <taxon>Neoptera</taxon>
        <taxon>Endopterygota</taxon>
        <taxon>Lepidoptera</taxon>
        <taxon>Glossata</taxon>
        <taxon>Ditrysia</taxon>
        <taxon>Papilionoidea</taxon>
        <taxon>Papilionidae</taxon>
        <taxon>Parnassiinae</taxon>
        <taxon>Parnassini</taxon>
        <taxon>Parnassius</taxon>
        <taxon>Driopa</taxon>
    </lineage>
</organism>
<dbReference type="SUPFAM" id="SSF52058">
    <property type="entry name" value="L domain-like"/>
    <property type="match status" value="2"/>
</dbReference>
<evidence type="ECO:0000256" key="6">
    <source>
        <dbReference type="ARBA" id="ARBA00022741"/>
    </source>
</evidence>
<dbReference type="Proteomes" id="UP001314205">
    <property type="component" value="Unassembled WGS sequence"/>
</dbReference>
<keyword evidence="9 15" id="KW-1133">Transmembrane helix</keyword>
<evidence type="ECO:0000256" key="13">
    <source>
        <dbReference type="ARBA" id="ARBA00023180"/>
    </source>
</evidence>
<keyword evidence="7" id="KW-0418">Kinase</keyword>
<dbReference type="InterPro" id="IPR009030">
    <property type="entry name" value="Growth_fac_rcpt_cys_sf"/>
</dbReference>
<keyword evidence="16" id="KW-0732">Signal</keyword>
<dbReference type="SMART" id="SM00060">
    <property type="entry name" value="FN3"/>
    <property type="match status" value="3"/>
</dbReference>
<dbReference type="GO" id="GO:0016020">
    <property type="term" value="C:membrane"/>
    <property type="evidence" value="ECO:0007669"/>
    <property type="project" value="UniProtKB-SubCell"/>
</dbReference>
<dbReference type="GO" id="GO:0004714">
    <property type="term" value="F:transmembrane receptor protein tyrosine kinase activity"/>
    <property type="evidence" value="ECO:0007669"/>
    <property type="project" value="UniProtKB-EC"/>
</dbReference>
<dbReference type="InterPro" id="IPR036941">
    <property type="entry name" value="Rcpt_L-dom_sf"/>
</dbReference>
<evidence type="ECO:0000256" key="16">
    <source>
        <dbReference type="SAM" id="SignalP"/>
    </source>
</evidence>
<dbReference type="InterPro" id="IPR006211">
    <property type="entry name" value="Furin-like_Cys-rich_dom"/>
</dbReference>
<keyword evidence="4" id="KW-0808">Transferase</keyword>
<evidence type="ECO:0000256" key="7">
    <source>
        <dbReference type="ARBA" id="ARBA00022777"/>
    </source>
</evidence>
<evidence type="ECO:0000256" key="11">
    <source>
        <dbReference type="ARBA" id="ARBA00023137"/>
    </source>
</evidence>
<dbReference type="InterPro" id="IPR000494">
    <property type="entry name" value="Rcpt_L-dom"/>
</dbReference>
<dbReference type="Gene3D" id="2.60.40.10">
    <property type="entry name" value="Immunoglobulins"/>
    <property type="match status" value="2"/>
</dbReference>
<dbReference type="CDD" id="cd00063">
    <property type="entry name" value="FN3"/>
    <property type="match status" value="1"/>
</dbReference>
<evidence type="ECO:0000256" key="1">
    <source>
        <dbReference type="ARBA" id="ARBA00004479"/>
    </source>
</evidence>
<keyword evidence="8" id="KW-0067">ATP-binding</keyword>
<keyword evidence="6" id="KW-0547">Nucleotide-binding</keyword>
<evidence type="ECO:0000256" key="12">
    <source>
        <dbReference type="ARBA" id="ARBA00023170"/>
    </source>
</evidence>
<name>A0AAV1KL68_9NEOP</name>